<proteinExistence type="predicted"/>
<keyword evidence="1" id="KW-0812">Transmembrane</keyword>
<protein>
    <submittedName>
        <fullName evidence="2">Uncharacterized protein</fullName>
    </submittedName>
</protein>
<reference evidence="2 3" key="1">
    <citation type="submission" date="2017-01" db="EMBL/GenBank/DDBJ databases">
        <authorList>
            <consortium name="Pathogen Informatics"/>
        </authorList>
    </citation>
    <scope>NUCLEOTIDE SEQUENCE [LARGE SCALE GENOMIC DNA]</scope>
    <source>
        <strain evidence="2 3">3626STDY6095480</strain>
    </source>
</reference>
<keyword evidence="1" id="KW-1133">Transmembrane helix</keyword>
<keyword evidence="1" id="KW-0472">Membrane</keyword>
<dbReference type="GeneID" id="93776025"/>
<gene>
    <name evidence="2" type="ORF">SAMEA3356023_04704</name>
</gene>
<dbReference type="Proteomes" id="UP000187717">
    <property type="component" value="Unassembled WGS sequence"/>
</dbReference>
<accession>A0ABD7MNK6</accession>
<feature type="transmembrane region" description="Helical" evidence="1">
    <location>
        <begin position="18"/>
        <end position="38"/>
    </location>
</feature>
<comment type="caution">
    <text evidence="2">The sequence shown here is derived from an EMBL/GenBank/DDBJ whole genome shotgun (WGS) entry which is preliminary data.</text>
</comment>
<dbReference type="RefSeq" id="WP_000705803.1">
    <property type="nucleotide sequence ID" value="NZ_CATNOL010000087.1"/>
</dbReference>
<evidence type="ECO:0000256" key="1">
    <source>
        <dbReference type="SAM" id="Phobius"/>
    </source>
</evidence>
<name>A0ABD7MNK6_SHISO</name>
<dbReference type="EMBL" id="FTXV01000264">
    <property type="protein sequence ID" value="SJE69191.1"/>
    <property type="molecule type" value="Genomic_DNA"/>
</dbReference>
<feature type="transmembrane region" description="Helical" evidence="1">
    <location>
        <begin position="44"/>
        <end position="66"/>
    </location>
</feature>
<feature type="transmembrane region" description="Helical" evidence="1">
    <location>
        <begin position="120"/>
        <end position="137"/>
    </location>
</feature>
<evidence type="ECO:0000313" key="2">
    <source>
        <dbReference type="EMBL" id="SJE69191.1"/>
    </source>
</evidence>
<feature type="transmembrane region" description="Helical" evidence="1">
    <location>
        <begin position="87"/>
        <end position="108"/>
    </location>
</feature>
<evidence type="ECO:0000313" key="3">
    <source>
        <dbReference type="Proteomes" id="UP000187717"/>
    </source>
</evidence>
<dbReference type="AlphaFoldDB" id="A0ABD7MNK6"/>
<sequence length="146" mass="16204">MKITVDNISEMFAGTKELLIGGLITGIVGVLILTRVSGYEYVKVPLMLVMIFLLTVVPGFIAMLFSPLTKVFAKIFDIKSSNILCRIFSFLYFILYMAITFLVTNFIFTTAMSLHGGDGGLRACFAIGCFVVAVEQTRKFYSLLIK</sequence>
<organism evidence="2 3">
    <name type="scientific">Shigella sonnei</name>
    <dbReference type="NCBI Taxonomy" id="624"/>
    <lineage>
        <taxon>Bacteria</taxon>
        <taxon>Pseudomonadati</taxon>
        <taxon>Pseudomonadota</taxon>
        <taxon>Gammaproteobacteria</taxon>
        <taxon>Enterobacterales</taxon>
        <taxon>Enterobacteriaceae</taxon>
        <taxon>Shigella</taxon>
    </lineage>
</organism>